<gene>
    <name evidence="1" type="ORF">VTK73DRAFT_5826</name>
</gene>
<comment type="caution">
    <text evidence="1">The sequence shown here is derived from an EMBL/GenBank/DDBJ whole genome shotgun (WGS) entry which is preliminary data.</text>
</comment>
<dbReference type="Proteomes" id="UP001586593">
    <property type="component" value="Unassembled WGS sequence"/>
</dbReference>
<evidence type="ECO:0000313" key="1">
    <source>
        <dbReference type="EMBL" id="KAL1835289.1"/>
    </source>
</evidence>
<accession>A0ABR3V0J6</accession>
<organism evidence="1 2">
    <name type="scientific">Phialemonium thermophilum</name>
    <dbReference type="NCBI Taxonomy" id="223376"/>
    <lineage>
        <taxon>Eukaryota</taxon>
        <taxon>Fungi</taxon>
        <taxon>Dikarya</taxon>
        <taxon>Ascomycota</taxon>
        <taxon>Pezizomycotina</taxon>
        <taxon>Sordariomycetes</taxon>
        <taxon>Sordariomycetidae</taxon>
        <taxon>Cephalothecales</taxon>
        <taxon>Cephalothecaceae</taxon>
        <taxon>Phialemonium</taxon>
    </lineage>
</organism>
<reference evidence="1 2" key="1">
    <citation type="journal article" date="2024" name="Commun. Biol.">
        <title>Comparative genomic analysis of thermophilic fungi reveals convergent evolutionary adaptations and gene losses.</title>
        <authorList>
            <person name="Steindorff A.S."/>
            <person name="Aguilar-Pontes M.V."/>
            <person name="Robinson A.J."/>
            <person name="Andreopoulos B."/>
            <person name="LaButti K."/>
            <person name="Kuo A."/>
            <person name="Mondo S."/>
            <person name="Riley R."/>
            <person name="Otillar R."/>
            <person name="Haridas S."/>
            <person name="Lipzen A."/>
            <person name="Grimwood J."/>
            <person name="Schmutz J."/>
            <person name="Clum A."/>
            <person name="Reid I.D."/>
            <person name="Moisan M.C."/>
            <person name="Butler G."/>
            <person name="Nguyen T.T.M."/>
            <person name="Dewar K."/>
            <person name="Conant G."/>
            <person name="Drula E."/>
            <person name="Henrissat B."/>
            <person name="Hansel C."/>
            <person name="Singer S."/>
            <person name="Hutchinson M.I."/>
            <person name="de Vries R.P."/>
            <person name="Natvig D.O."/>
            <person name="Powell A.J."/>
            <person name="Tsang A."/>
            <person name="Grigoriev I.V."/>
        </authorList>
    </citation>
    <scope>NUCLEOTIDE SEQUENCE [LARGE SCALE GENOMIC DNA]</scope>
    <source>
        <strain evidence="1 2">ATCC 24622</strain>
    </source>
</reference>
<proteinExistence type="predicted"/>
<dbReference type="EMBL" id="JAZHXJ010003264">
    <property type="protein sequence ID" value="KAL1835289.1"/>
    <property type="molecule type" value="Genomic_DNA"/>
</dbReference>
<protein>
    <submittedName>
        <fullName evidence="1">Uncharacterized protein</fullName>
    </submittedName>
</protein>
<sequence>MGETEGQRDRFVNWASGQLRAGWLGLVSSGPAEGLEMGTGFVHGGKGGKFTKRGGRLRRKEVPALGRSSVAWSCELPPGAFVRRPTQNGPELQKKNY</sequence>
<evidence type="ECO:0000313" key="2">
    <source>
        <dbReference type="Proteomes" id="UP001586593"/>
    </source>
</evidence>
<name>A0ABR3V0J6_9PEZI</name>
<keyword evidence="2" id="KW-1185">Reference proteome</keyword>